<evidence type="ECO:0000313" key="4">
    <source>
        <dbReference type="Proteomes" id="UP000544107"/>
    </source>
</evidence>
<evidence type="ECO:0000313" key="1">
    <source>
        <dbReference type="EMBL" id="MBB4007800.1"/>
    </source>
</evidence>
<dbReference type="RefSeq" id="WP_075616195.1">
    <property type="nucleotide sequence ID" value="NZ_JACIED010000002.1"/>
</dbReference>
<protein>
    <submittedName>
        <fullName evidence="2">Uncharacterized protein</fullName>
    </submittedName>
</protein>
<evidence type="ECO:0000313" key="2">
    <source>
        <dbReference type="EMBL" id="OLP48142.1"/>
    </source>
</evidence>
<dbReference type="AlphaFoldDB" id="A0A1Q9A0P8"/>
<reference evidence="2 3" key="1">
    <citation type="submission" date="2016-09" db="EMBL/GenBank/DDBJ databases">
        <title>Rhizobium oryziradicis sp. nov., isolated from the root of rice.</title>
        <authorList>
            <person name="Zhao J."/>
            <person name="Zhang X."/>
        </authorList>
    </citation>
    <scope>NUCLEOTIDE SEQUENCE [LARGE SCALE GENOMIC DNA]</scope>
    <source>
        <strain evidence="2 3">14971</strain>
    </source>
</reference>
<evidence type="ECO:0000313" key="3">
    <source>
        <dbReference type="Proteomes" id="UP000185598"/>
    </source>
</evidence>
<dbReference type="EMBL" id="MKIN01000024">
    <property type="protein sequence ID" value="OLP48142.1"/>
    <property type="molecule type" value="Genomic_DNA"/>
</dbReference>
<reference evidence="1 4" key="2">
    <citation type="submission" date="2020-08" db="EMBL/GenBank/DDBJ databases">
        <title>Genomic Encyclopedia of Type Strains, Phase IV (KMG-IV): sequencing the most valuable type-strain genomes for metagenomic binning, comparative biology and taxonomic classification.</title>
        <authorList>
            <person name="Goeker M."/>
        </authorList>
    </citation>
    <scope>NUCLEOTIDE SEQUENCE [LARGE SCALE GENOMIC DNA]</scope>
    <source>
        <strain evidence="1 4">DSM 100021</strain>
    </source>
</reference>
<dbReference type="STRING" id="887144.BJF91_08305"/>
<gene>
    <name evidence="2" type="ORF">BJF91_08305</name>
    <name evidence="1" type="ORF">GGQ71_002063</name>
</gene>
<dbReference type="EMBL" id="JACIED010000002">
    <property type="protein sequence ID" value="MBB4007800.1"/>
    <property type="molecule type" value="Genomic_DNA"/>
</dbReference>
<organism evidence="2 3">
    <name type="scientific">Allorhizobium taibaishanense</name>
    <dbReference type="NCBI Taxonomy" id="887144"/>
    <lineage>
        <taxon>Bacteria</taxon>
        <taxon>Pseudomonadati</taxon>
        <taxon>Pseudomonadota</taxon>
        <taxon>Alphaproteobacteria</taxon>
        <taxon>Hyphomicrobiales</taxon>
        <taxon>Rhizobiaceae</taxon>
        <taxon>Rhizobium/Agrobacterium group</taxon>
        <taxon>Allorhizobium</taxon>
    </lineage>
</organism>
<dbReference type="Proteomes" id="UP000185598">
    <property type="component" value="Unassembled WGS sequence"/>
</dbReference>
<comment type="caution">
    <text evidence="2">The sequence shown here is derived from an EMBL/GenBank/DDBJ whole genome shotgun (WGS) entry which is preliminary data.</text>
</comment>
<name>A0A1Q9A0P8_9HYPH</name>
<accession>A0A1Q9A0P8</accession>
<proteinExistence type="predicted"/>
<dbReference type="Proteomes" id="UP000544107">
    <property type="component" value="Unassembled WGS sequence"/>
</dbReference>
<sequence>MKIKMLTGVAGTDFVLNKGDVTDRYEIPDARRLIEAGLAELVIDPEGDELAKLRAEHMMLRNRHAKIVAALAAATRPVPDGRA</sequence>
<keyword evidence="3" id="KW-1185">Reference proteome</keyword>
<dbReference type="OrthoDB" id="8116547at2"/>